<evidence type="ECO:0000313" key="3">
    <source>
        <dbReference type="Proteomes" id="UP000695022"/>
    </source>
</evidence>
<feature type="domain" description="Chitin-binding type-2" evidence="2">
    <location>
        <begin position="38"/>
        <end position="99"/>
    </location>
</feature>
<organism evidence="3 4">
    <name type="scientific">Priapulus caudatus</name>
    <name type="common">Priapulid worm</name>
    <dbReference type="NCBI Taxonomy" id="37621"/>
    <lineage>
        <taxon>Eukaryota</taxon>
        <taxon>Metazoa</taxon>
        <taxon>Ecdysozoa</taxon>
        <taxon>Scalidophora</taxon>
        <taxon>Priapulida</taxon>
        <taxon>Priapulimorpha</taxon>
        <taxon>Priapulimorphida</taxon>
        <taxon>Priapulidae</taxon>
        <taxon>Priapulus</taxon>
    </lineage>
</organism>
<dbReference type="Gene3D" id="2.170.140.10">
    <property type="entry name" value="Chitin binding domain"/>
    <property type="match status" value="1"/>
</dbReference>
<dbReference type="SUPFAM" id="SSF57625">
    <property type="entry name" value="Invertebrate chitin-binding proteins"/>
    <property type="match status" value="1"/>
</dbReference>
<accession>A0ABM1E8L2</accession>
<proteinExistence type="predicted"/>
<dbReference type="RefSeq" id="XP_014668533.1">
    <property type="nucleotide sequence ID" value="XM_014813047.1"/>
</dbReference>
<evidence type="ECO:0000256" key="1">
    <source>
        <dbReference type="SAM" id="SignalP"/>
    </source>
</evidence>
<evidence type="ECO:0000259" key="2">
    <source>
        <dbReference type="PROSITE" id="PS50940"/>
    </source>
</evidence>
<dbReference type="GeneID" id="106809827"/>
<dbReference type="Proteomes" id="UP000695022">
    <property type="component" value="Unplaced"/>
</dbReference>
<reference evidence="4" key="1">
    <citation type="submission" date="2025-08" db="UniProtKB">
        <authorList>
            <consortium name="RefSeq"/>
        </authorList>
    </citation>
    <scope>IDENTIFICATION</scope>
</reference>
<dbReference type="InterPro" id="IPR036508">
    <property type="entry name" value="Chitin-bd_dom_sf"/>
</dbReference>
<feature type="signal peptide" evidence="1">
    <location>
        <begin position="1"/>
        <end position="24"/>
    </location>
</feature>
<keyword evidence="1" id="KW-0732">Signal</keyword>
<evidence type="ECO:0000313" key="4">
    <source>
        <dbReference type="RefSeq" id="XP_014668533.1"/>
    </source>
</evidence>
<gene>
    <name evidence="4" type="primary">LOC106809827</name>
</gene>
<dbReference type="SMART" id="SM00494">
    <property type="entry name" value="ChtBD2"/>
    <property type="match status" value="1"/>
</dbReference>
<name>A0ABM1E8L2_PRICU</name>
<keyword evidence="3" id="KW-1185">Reference proteome</keyword>
<sequence length="188" mass="20600">MTSKMNMIAIVVAVLCALFYTGCSSPLEKRLGVPLSAEDDCNPNIGAKNFSADASDCQIFYICDHGWPKIKICPADTIWTPAIERCEDKYDAVNRECNYIAPPRPQVTEVPAFIVDPDEMIGGFCADKMIGGFPADEMIGGFCADKMIGGFHAGKHREDVFVKEQTVFWHDLSCDFDAWEATSGGILG</sequence>
<dbReference type="InterPro" id="IPR002557">
    <property type="entry name" value="Chitin-bd_dom"/>
</dbReference>
<dbReference type="Pfam" id="PF01607">
    <property type="entry name" value="CBM_14"/>
    <property type="match status" value="1"/>
</dbReference>
<feature type="chain" id="PRO_5045552412" evidence="1">
    <location>
        <begin position="25"/>
        <end position="188"/>
    </location>
</feature>
<protein>
    <submittedName>
        <fullName evidence="4">Peritrophin-1-like</fullName>
    </submittedName>
</protein>
<dbReference type="PROSITE" id="PS50940">
    <property type="entry name" value="CHIT_BIND_II"/>
    <property type="match status" value="1"/>
</dbReference>